<proteinExistence type="predicted"/>
<protein>
    <submittedName>
        <fullName evidence="1">Uncharacterized protein</fullName>
    </submittedName>
</protein>
<sequence>MVVVVVVVSLSEFILMARPSLRLAAAPLLCPLAAAWLQTRLLQHCVPLTGGRLRLHLDYTPVLPPRRPLLRA</sequence>
<reference evidence="1 2" key="1">
    <citation type="submission" date="2019-05" db="EMBL/GenBank/DDBJ databases">
        <title>Another draft genome of Portunus trituberculatus and its Hox gene families provides insights of decapod evolution.</title>
        <authorList>
            <person name="Jeong J.-H."/>
            <person name="Song I."/>
            <person name="Kim S."/>
            <person name="Choi T."/>
            <person name="Kim D."/>
            <person name="Ryu S."/>
            <person name="Kim W."/>
        </authorList>
    </citation>
    <scope>NUCLEOTIDE SEQUENCE [LARGE SCALE GENOMIC DNA]</scope>
    <source>
        <tissue evidence="1">Muscle</tissue>
    </source>
</reference>
<dbReference type="EMBL" id="VSRR010054259">
    <property type="protein sequence ID" value="MPC80521.1"/>
    <property type="molecule type" value="Genomic_DNA"/>
</dbReference>
<gene>
    <name evidence="1" type="ORF">E2C01_075101</name>
</gene>
<organism evidence="1 2">
    <name type="scientific">Portunus trituberculatus</name>
    <name type="common">Swimming crab</name>
    <name type="synonym">Neptunus trituberculatus</name>
    <dbReference type="NCBI Taxonomy" id="210409"/>
    <lineage>
        <taxon>Eukaryota</taxon>
        <taxon>Metazoa</taxon>
        <taxon>Ecdysozoa</taxon>
        <taxon>Arthropoda</taxon>
        <taxon>Crustacea</taxon>
        <taxon>Multicrustacea</taxon>
        <taxon>Malacostraca</taxon>
        <taxon>Eumalacostraca</taxon>
        <taxon>Eucarida</taxon>
        <taxon>Decapoda</taxon>
        <taxon>Pleocyemata</taxon>
        <taxon>Brachyura</taxon>
        <taxon>Eubrachyura</taxon>
        <taxon>Portunoidea</taxon>
        <taxon>Portunidae</taxon>
        <taxon>Portuninae</taxon>
        <taxon>Portunus</taxon>
    </lineage>
</organism>
<evidence type="ECO:0000313" key="2">
    <source>
        <dbReference type="Proteomes" id="UP000324222"/>
    </source>
</evidence>
<dbReference type="Proteomes" id="UP000324222">
    <property type="component" value="Unassembled WGS sequence"/>
</dbReference>
<evidence type="ECO:0000313" key="1">
    <source>
        <dbReference type="EMBL" id="MPC80521.1"/>
    </source>
</evidence>
<dbReference type="AlphaFoldDB" id="A0A5B7I581"/>
<name>A0A5B7I581_PORTR</name>
<accession>A0A5B7I581</accession>
<comment type="caution">
    <text evidence="1">The sequence shown here is derived from an EMBL/GenBank/DDBJ whole genome shotgun (WGS) entry which is preliminary data.</text>
</comment>
<keyword evidence="2" id="KW-1185">Reference proteome</keyword>